<accession>A0A9W9R3Y1</accession>
<evidence type="ECO:0000313" key="2">
    <source>
        <dbReference type="Proteomes" id="UP001147695"/>
    </source>
</evidence>
<dbReference type="EMBL" id="JAPZBQ010000001">
    <property type="protein sequence ID" value="KAJ5353106.1"/>
    <property type="molecule type" value="Genomic_DNA"/>
</dbReference>
<dbReference type="Proteomes" id="UP001147695">
    <property type="component" value="Unassembled WGS sequence"/>
</dbReference>
<protein>
    <submittedName>
        <fullName evidence="1">Uncharacterized protein</fullName>
    </submittedName>
</protein>
<comment type="caution">
    <text evidence="1">The sequence shown here is derived from an EMBL/GenBank/DDBJ whole genome shotgun (WGS) entry which is preliminary data.</text>
</comment>
<reference evidence="1" key="1">
    <citation type="submission" date="2022-12" db="EMBL/GenBank/DDBJ databases">
        <authorList>
            <person name="Petersen C."/>
        </authorList>
    </citation>
    <scope>NUCLEOTIDE SEQUENCE</scope>
    <source>
        <strain evidence="1">IBT 35673</strain>
    </source>
</reference>
<proteinExistence type="predicted"/>
<gene>
    <name evidence="1" type="ORF">N7452_002080</name>
</gene>
<organism evidence="1 2">
    <name type="scientific">Penicillium brevicompactum</name>
    <dbReference type="NCBI Taxonomy" id="5074"/>
    <lineage>
        <taxon>Eukaryota</taxon>
        <taxon>Fungi</taxon>
        <taxon>Dikarya</taxon>
        <taxon>Ascomycota</taxon>
        <taxon>Pezizomycotina</taxon>
        <taxon>Eurotiomycetes</taxon>
        <taxon>Eurotiomycetidae</taxon>
        <taxon>Eurotiales</taxon>
        <taxon>Aspergillaceae</taxon>
        <taxon>Penicillium</taxon>
    </lineage>
</organism>
<reference evidence="1" key="2">
    <citation type="journal article" date="2023" name="IMA Fungus">
        <title>Comparative genomic study of the Penicillium genus elucidates a diverse pangenome and 15 lateral gene transfer events.</title>
        <authorList>
            <person name="Petersen C."/>
            <person name="Sorensen T."/>
            <person name="Nielsen M.R."/>
            <person name="Sondergaard T.E."/>
            <person name="Sorensen J.L."/>
            <person name="Fitzpatrick D.A."/>
            <person name="Frisvad J.C."/>
            <person name="Nielsen K.L."/>
        </authorList>
    </citation>
    <scope>NUCLEOTIDE SEQUENCE</scope>
    <source>
        <strain evidence="1">IBT 35673</strain>
    </source>
</reference>
<sequence>MHLQASYIFHRYEKRTNLGKKGVEPCALACMAAVGGNVTNLAALFCRCEKTINLRPQHFPGKPLS</sequence>
<dbReference type="AlphaFoldDB" id="A0A9W9R3Y1"/>
<name>A0A9W9R3Y1_PENBR</name>
<evidence type="ECO:0000313" key="1">
    <source>
        <dbReference type="EMBL" id="KAJ5353106.1"/>
    </source>
</evidence>